<evidence type="ECO:0000313" key="2">
    <source>
        <dbReference type="Proteomes" id="UP000024284"/>
    </source>
</evidence>
<reference evidence="1" key="1">
    <citation type="submission" date="2014-08" db="EMBL/GenBank/DDBJ databases">
        <title>Draft genome sequences of Sphingobium herbicidovorans.</title>
        <authorList>
            <person name="Gan H.M."/>
            <person name="Gan H.Y."/>
            <person name="Savka M.A."/>
        </authorList>
    </citation>
    <scope>NUCLEOTIDE SEQUENCE [LARGE SCALE GENOMIC DNA]</scope>
    <source>
        <strain evidence="1">NBRC 16415</strain>
    </source>
</reference>
<dbReference type="STRING" id="76947.GCA_002080435_03296"/>
<keyword evidence="2" id="KW-1185">Reference proteome</keyword>
<name>A0A086P670_SPHHM</name>
<sequence length="136" mass="15229">MVYRSDIFLAKGGVGGSIRSAVPKADAAKAEEASFSPLEWQVVQLARQDSLATLREPGRWTRLQRLIFGQKPDPRLADKRLEALRQIAVEAWHRSYDVHSRRISAFRSAGFTEAHLERLLATIAAMRGSPKVRSFA</sequence>
<proteinExistence type="predicted"/>
<dbReference type="SUPFAM" id="SSF69118">
    <property type="entry name" value="AhpD-like"/>
    <property type="match status" value="1"/>
</dbReference>
<dbReference type="eggNOG" id="ENOG502ZX0X">
    <property type="taxonomic scope" value="Bacteria"/>
</dbReference>
<dbReference type="EMBL" id="JFZA02000045">
    <property type="protein sequence ID" value="KFG88888.1"/>
    <property type="molecule type" value="Genomic_DNA"/>
</dbReference>
<dbReference type="RefSeq" id="WP_037468098.1">
    <property type="nucleotide sequence ID" value="NZ_BCZD01000011.1"/>
</dbReference>
<protein>
    <submittedName>
        <fullName evidence="1">Uncharacterized protein</fullName>
    </submittedName>
</protein>
<accession>A0A086P670</accession>
<dbReference type="InterPro" id="IPR029032">
    <property type="entry name" value="AhpD-like"/>
</dbReference>
<gene>
    <name evidence="1" type="ORF">BV98_003288</name>
</gene>
<evidence type="ECO:0000313" key="1">
    <source>
        <dbReference type="EMBL" id="KFG88888.1"/>
    </source>
</evidence>
<dbReference type="OrthoDB" id="7449825at2"/>
<dbReference type="PATRIC" id="fig|1219045.3.peg.3340"/>
<dbReference type="AlphaFoldDB" id="A0A086P670"/>
<comment type="caution">
    <text evidence="1">The sequence shown here is derived from an EMBL/GenBank/DDBJ whole genome shotgun (WGS) entry which is preliminary data.</text>
</comment>
<organism evidence="1 2">
    <name type="scientific">Sphingobium herbicidovorans (strain ATCC 700291 / DSM 11019 / CCUG 56400 / KCTC 2939 / LMG 18315 / NBRC 16415 / MH)</name>
    <name type="common">Sphingomonas herbicidovorans</name>
    <dbReference type="NCBI Taxonomy" id="1219045"/>
    <lineage>
        <taxon>Bacteria</taxon>
        <taxon>Pseudomonadati</taxon>
        <taxon>Pseudomonadota</taxon>
        <taxon>Alphaproteobacteria</taxon>
        <taxon>Sphingomonadales</taxon>
        <taxon>Sphingomonadaceae</taxon>
        <taxon>Sphingobium</taxon>
    </lineage>
</organism>
<dbReference type="Proteomes" id="UP000024284">
    <property type="component" value="Unassembled WGS sequence"/>
</dbReference>